<reference evidence="1" key="2">
    <citation type="journal article" date="2015" name="Fish Shellfish Immunol.">
        <title>Early steps in the European eel (Anguilla anguilla)-Vibrio vulnificus interaction in the gills: Role of the RtxA13 toxin.</title>
        <authorList>
            <person name="Callol A."/>
            <person name="Pajuelo D."/>
            <person name="Ebbesson L."/>
            <person name="Teles M."/>
            <person name="MacKenzie S."/>
            <person name="Amaro C."/>
        </authorList>
    </citation>
    <scope>NUCLEOTIDE SEQUENCE</scope>
</reference>
<proteinExistence type="predicted"/>
<reference evidence="1" key="1">
    <citation type="submission" date="2014-11" db="EMBL/GenBank/DDBJ databases">
        <authorList>
            <person name="Amaro Gonzalez C."/>
        </authorList>
    </citation>
    <scope>NUCLEOTIDE SEQUENCE</scope>
</reference>
<organism evidence="1">
    <name type="scientific">Anguilla anguilla</name>
    <name type="common">European freshwater eel</name>
    <name type="synonym">Muraena anguilla</name>
    <dbReference type="NCBI Taxonomy" id="7936"/>
    <lineage>
        <taxon>Eukaryota</taxon>
        <taxon>Metazoa</taxon>
        <taxon>Chordata</taxon>
        <taxon>Craniata</taxon>
        <taxon>Vertebrata</taxon>
        <taxon>Euteleostomi</taxon>
        <taxon>Actinopterygii</taxon>
        <taxon>Neopterygii</taxon>
        <taxon>Teleostei</taxon>
        <taxon>Anguilliformes</taxon>
        <taxon>Anguillidae</taxon>
        <taxon>Anguilla</taxon>
    </lineage>
</organism>
<dbReference type="EMBL" id="GBXM01081554">
    <property type="protein sequence ID" value="JAH27023.1"/>
    <property type="molecule type" value="Transcribed_RNA"/>
</dbReference>
<protein>
    <submittedName>
        <fullName evidence="1">Uncharacterized protein</fullName>
    </submittedName>
</protein>
<dbReference type="AlphaFoldDB" id="A0A0E9RFA3"/>
<sequence length="61" mass="6984">MILFRYVSQNLQQCLTSLFYLAAMHGATLVDNEHYIFGNAREASGSKVMDKVSPRHLYFSL</sequence>
<name>A0A0E9RFA3_ANGAN</name>
<accession>A0A0E9RFA3</accession>
<evidence type="ECO:0000313" key="1">
    <source>
        <dbReference type="EMBL" id="JAH27023.1"/>
    </source>
</evidence>